<keyword evidence="2" id="KW-0472">Membrane</keyword>
<feature type="transmembrane region" description="Helical" evidence="2">
    <location>
        <begin position="6"/>
        <end position="27"/>
    </location>
</feature>
<name>A0A2A2FGJ3_9EURY</name>
<evidence type="ECO:0000256" key="1">
    <source>
        <dbReference type="SAM" id="MobiDB-lite"/>
    </source>
</evidence>
<dbReference type="Proteomes" id="UP000218083">
    <property type="component" value="Unassembled WGS sequence"/>
</dbReference>
<keyword evidence="4" id="KW-1185">Reference proteome</keyword>
<proteinExistence type="predicted"/>
<comment type="caution">
    <text evidence="3">The sequence shown here is derived from an EMBL/GenBank/DDBJ whole genome shotgun (WGS) entry which is preliminary data.</text>
</comment>
<sequence length="147" mass="15768">MAALALTVLEIAAISVPLIAIVVYQLFNSDLADQMQDDVLEYVAQLLIGTGFLFLISIVAALRWALGLSLSDPAFIAVTTLSFGLSALTVSVLVLPMNLLAITRKDGGQQTLSDTATSSDKTEEDLGAQRKELTDENDPEREPNDET</sequence>
<evidence type="ECO:0000313" key="3">
    <source>
        <dbReference type="EMBL" id="PAU83673.1"/>
    </source>
</evidence>
<accession>A0A2A2FGJ3</accession>
<feature type="transmembrane region" description="Helical" evidence="2">
    <location>
        <begin position="74"/>
        <end position="95"/>
    </location>
</feature>
<evidence type="ECO:0000313" key="4">
    <source>
        <dbReference type="Proteomes" id="UP000218083"/>
    </source>
</evidence>
<keyword evidence="2" id="KW-0812">Transmembrane</keyword>
<keyword evidence="2" id="KW-1133">Transmembrane helix</keyword>
<dbReference type="EMBL" id="NSKC01000004">
    <property type="protein sequence ID" value="PAU83673.1"/>
    <property type="molecule type" value="Genomic_DNA"/>
</dbReference>
<dbReference type="AlphaFoldDB" id="A0A2A2FGJ3"/>
<feature type="transmembrane region" description="Helical" evidence="2">
    <location>
        <begin position="39"/>
        <end position="62"/>
    </location>
</feature>
<dbReference type="RefSeq" id="WP_095636929.1">
    <property type="nucleotide sequence ID" value="NZ_NSKC01000004.1"/>
</dbReference>
<feature type="region of interest" description="Disordered" evidence="1">
    <location>
        <begin position="108"/>
        <end position="147"/>
    </location>
</feature>
<evidence type="ECO:0000256" key="2">
    <source>
        <dbReference type="SAM" id="Phobius"/>
    </source>
</evidence>
<feature type="compositionally biased region" description="Basic and acidic residues" evidence="1">
    <location>
        <begin position="127"/>
        <end position="147"/>
    </location>
</feature>
<organism evidence="3 4">
    <name type="scientific">Halorubrum salipaludis</name>
    <dbReference type="NCBI Taxonomy" id="2032630"/>
    <lineage>
        <taxon>Archaea</taxon>
        <taxon>Methanobacteriati</taxon>
        <taxon>Methanobacteriota</taxon>
        <taxon>Stenosarchaea group</taxon>
        <taxon>Halobacteria</taxon>
        <taxon>Halobacteriales</taxon>
        <taxon>Haloferacaceae</taxon>
        <taxon>Halorubrum</taxon>
    </lineage>
</organism>
<reference evidence="3 4" key="1">
    <citation type="submission" date="2017-08" db="EMBL/GenBank/DDBJ databases">
        <title>The strain WRN001 was isolated from Binhai saline alkaline soil, Tianjin, China.</title>
        <authorList>
            <person name="Liu D."/>
            <person name="Zhang G."/>
        </authorList>
    </citation>
    <scope>NUCLEOTIDE SEQUENCE [LARGE SCALE GENOMIC DNA]</scope>
    <source>
        <strain evidence="3 4">WN019</strain>
    </source>
</reference>
<protein>
    <submittedName>
        <fullName evidence="3">Uncharacterized protein</fullName>
    </submittedName>
</protein>
<feature type="compositionally biased region" description="Polar residues" evidence="1">
    <location>
        <begin position="108"/>
        <end position="119"/>
    </location>
</feature>
<gene>
    <name evidence="3" type="ORF">CK500_09170</name>
</gene>